<comment type="caution">
    <text evidence="2">The sequence shown here is derived from an EMBL/GenBank/DDBJ whole genome shotgun (WGS) entry which is preliminary data.</text>
</comment>
<feature type="chain" id="PRO_5045373160" evidence="1">
    <location>
        <begin position="20"/>
        <end position="231"/>
    </location>
</feature>
<keyword evidence="1" id="KW-0732">Signal</keyword>
<evidence type="ECO:0000256" key="1">
    <source>
        <dbReference type="SAM" id="SignalP"/>
    </source>
</evidence>
<dbReference type="RefSeq" id="WP_330195549.1">
    <property type="nucleotide sequence ID" value="NZ_JAZDRO010000001.1"/>
</dbReference>
<proteinExistence type="predicted"/>
<feature type="signal peptide" evidence="1">
    <location>
        <begin position="1"/>
        <end position="19"/>
    </location>
</feature>
<organism evidence="2 3">
    <name type="scientific">Hyphobacterium marinum</name>
    <dbReference type="NCBI Taxonomy" id="3116574"/>
    <lineage>
        <taxon>Bacteria</taxon>
        <taxon>Pseudomonadati</taxon>
        <taxon>Pseudomonadota</taxon>
        <taxon>Alphaproteobacteria</taxon>
        <taxon>Maricaulales</taxon>
        <taxon>Maricaulaceae</taxon>
        <taxon>Hyphobacterium</taxon>
    </lineage>
</organism>
<evidence type="ECO:0000313" key="2">
    <source>
        <dbReference type="EMBL" id="MEE2566020.1"/>
    </source>
</evidence>
<dbReference type="Proteomes" id="UP001310692">
    <property type="component" value="Unassembled WGS sequence"/>
</dbReference>
<protein>
    <submittedName>
        <fullName evidence="2">Uncharacterized protein</fullName>
    </submittedName>
</protein>
<evidence type="ECO:0000313" key="3">
    <source>
        <dbReference type="Proteomes" id="UP001310692"/>
    </source>
</evidence>
<accession>A0ABU7LXV3</accession>
<keyword evidence="3" id="KW-1185">Reference proteome</keyword>
<sequence length="231" mass="24394">MRSAIALAATALLSAAAGAQTGHDVSAWLMDEGYELALARSAAPEAVTTEASYYVLREGGYEQVSEGTNGFACLVQRSFGAPFEGSPATFSNPDVIAPVCFNAEGTRTVMREHFLRAELFMAGENRDAIEAAVVAAVASGDIPLPAPFAISYMMSDAMYLGPGLGGFHVHLMLYAPYIENADFGGHALFGHDPYVFEGAGGVFALATIALPHDRILPDHPGYTPRAQPGRH</sequence>
<name>A0ABU7LXV3_9PROT</name>
<dbReference type="EMBL" id="JAZDRO010000001">
    <property type="protein sequence ID" value="MEE2566020.1"/>
    <property type="molecule type" value="Genomic_DNA"/>
</dbReference>
<gene>
    <name evidence="2" type="ORF">V0U35_04945</name>
</gene>
<reference evidence="2 3" key="1">
    <citation type="submission" date="2024-01" db="EMBL/GenBank/DDBJ databases">
        <title>Hyphobacterium bacterium isolated from marine sediment.</title>
        <authorList>
            <person name="Zhao S."/>
        </authorList>
    </citation>
    <scope>NUCLEOTIDE SEQUENCE [LARGE SCALE GENOMIC DNA]</scope>
    <source>
        <strain evidence="2 3">Y60-23</strain>
    </source>
</reference>